<accession>A0ABD2C650</accession>
<dbReference type="EMBL" id="JAYRBN010000061">
    <property type="protein sequence ID" value="KAL2739848.1"/>
    <property type="molecule type" value="Genomic_DNA"/>
</dbReference>
<dbReference type="AlphaFoldDB" id="A0ABD2C650"/>
<proteinExistence type="predicted"/>
<comment type="caution">
    <text evidence="1">The sequence shown here is derived from an EMBL/GenBank/DDBJ whole genome shotgun (WGS) entry which is preliminary data.</text>
</comment>
<reference evidence="1 2" key="1">
    <citation type="journal article" date="2024" name="Ann. Entomol. Soc. Am.">
        <title>Genomic analyses of the southern and eastern yellowjacket wasps (Hymenoptera: Vespidae) reveal evolutionary signatures of social life.</title>
        <authorList>
            <person name="Catto M.A."/>
            <person name="Caine P.B."/>
            <person name="Orr S.E."/>
            <person name="Hunt B.G."/>
            <person name="Goodisman M.A.D."/>
        </authorList>
    </citation>
    <scope>NUCLEOTIDE SEQUENCE [LARGE SCALE GENOMIC DNA]</scope>
    <source>
        <strain evidence="1">232</strain>
        <tissue evidence="1">Head and thorax</tissue>
    </source>
</reference>
<organism evidence="1 2">
    <name type="scientific">Vespula maculifrons</name>
    <name type="common">Eastern yellow jacket</name>
    <name type="synonym">Wasp</name>
    <dbReference type="NCBI Taxonomy" id="7453"/>
    <lineage>
        <taxon>Eukaryota</taxon>
        <taxon>Metazoa</taxon>
        <taxon>Ecdysozoa</taxon>
        <taxon>Arthropoda</taxon>
        <taxon>Hexapoda</taxon>
        <taxon>Insecta</taxon>
        <taxon>Pterygota</taxon>
        <taxon>Neoptera</taxon>
        <taxon>Endopterygota</taxon>
        <taxon>Hymenoptera</taxon>
        <taxon>Apocrita</taxon>
        <taxon>Aculeata</taxon>
        <taxon>Vespoidea</taxon>
        <taxon>Vespidae</taxon>
        <taxon>Vespinae</taxon>
        <taxon>Vespula</taxon>
    </lineage>
</organism>
<protein>
    <submittedName>
        <fullName evidence="1">Uncharacterized protein</fullName>
    </submittedName>
</protein>
<name>A0ABD2C650_VESMC</name>
<keyword evidence="2" id="KW-1185">Reference proteome</keyword>
<dbReference type="Proteomes" id="UP001607303">
    <property type="component" value="Unassembled WGS sequence"/>
</dbReference>
<sequence>MSTFGRWMGSNRRFGFLMKSNGEKGADVLIKARKRIDFFEFYQREEDEEEEEDDVMLHLLERKR</sequence>
<evidence type="ECO:0000313" key="2">
    <source>
        <dbReference type="Proteomes" id="UP001607303"/>
    </source>
</evidence>
<gene>
    <name evidence="1" type="ORF">V1477_011237</name>
</gene>
<evidence type="ECO:0000313" key="1">
    <source>
        <dbReference type="EMBL" id="KAL2739848.1"/>
    </source>
</evidence>